<comment type="caution">
    <text evidence="2">The sequence shown here is derived from an EMBL/GenBank/DDBJ whole genome shotgun (WGS) entry which is preliminary data.</text>
</comment>
<dbReference type="AlphaFoldDB" id="A0A928DP79"/>
<evidence type="ECO:0000259" key="1">
    <source>
        <dbReference type="SMART" id="SM00881"/>
    </source>
</evidence>
<dbReference type="PANTHER" id="PTHR33303:SF2">
    <property type="entry name" value="COA-BINDING DOMAIN-CONTAINING PROTEIN"/>
    <property type="match status" value="1"/>
</dbReference>
<dbReference type="SUPFAM" id="SSF51735">
    <property type="entry name" value="NAD(P)-binding Rossmann-fold domains"/>
    <property type="match status" value="1"/>
</dbReference>
<dbReference type="SMART" id="SM00881">
    <property type="entry name" value="CoA_binding"/>
    <property type="match status" value="1"/>
</dbReference>
<dbReference type="EMBL" id="SUVG01000002">
    <property type="protein sequence ID" value="MBE6420930.1"/>
    <property type="molecule type" value="Genomic_DNA"/>
</dbReference>
<dbReference type="InterPro" id="IPR003781">
    <property type="entry name" value="CoA-bd"/>
</dbReference>
<feature type="domain" description="CoA-binding" evidence="1">
    <location>
        <begin position="1"/>
        <end position="93"/>
    </location>
</feature>
<evidence type="ECO:0000313" key="2">
    <source>
        <dbReference type="EMBL" id="MBE6420930.1"/>
    </source>
</evidence>
<accession>A0A928DP79</accession>
<gene>
    <name evidence="2" type="ORF">E7027_02130</name>
</gene>
<protein>
    <submittedName>
        <fullName evidence="2">CoA-binding protein</fullName>
    </submittedName>
</protein>
<dbReference type="Gene3D" id="3.40.50.720">
    <property type="entry name" value="NAD(P)-binding Rossmann-like Domain"/>
    <property type="match status" value="1"/>
</dbReference>
<reference evidence="2" key="1">
    <citation type="submission" date="2019-04" db="EMBL/GenBank/DDBJ databases">
        <title>Evolution of Biomass-Degrading Anaerobic Consortia Revealed by Metagenomics.</title>
        <authorList>
            <person name="Peng X."/>
        </authorList>
    </citation>
    <scope>NUCLEOTIDE SEQUENCE</scope>
    <source>
        <strain evidence="2">SIG66</strain>
    </source>
</reference>
<proteinExistence type="predicted"/>
<dbReference type="InterPro" id="IPR036291">
    <property type="entry name" value="NAD(P)-bd_dom_sf"/>
</dbReference>
<sequence>MYEDKNIAVFGVSQDSSKYGYKIFSTLLEKGFSVYAVNPKGGEVFGKKIYPSLKEVPVPVEVAIFVIPQKALLNAVEQCENGGVKEIWFQPGTEDPTAYNATKEAGMRPVNGCFMVDNGFW</sequence>
<evidence type="ECO:0000313" key="3">
    <source>
        <dbReference type="Proteomes" id="UP000725649"/>
    </source>
</evidence>
<name>A0A928DP79_9BACT</name>
<dbReference type="Pfam" id="PF13380">
    <property type="entry name" value="CoA_binding_2"/>
    <property type="match status" value="1"/>
</dbReference>
<dbReference type="PANTHER" id="PTHR33303">
    <property type="entry name" value="CYTOPLASMIC PROTEIN-RELATED"/>
    <property type="match status" value="1"/>
</dbReference>
<organism evidence="2 3">
    <name type="scientific">Candidatus Avelusimicrobium gallicola</name>
    <dbReference type="NCBI Taxonomy" id="2562704"/>
    <lineage>
        <taxon>Bacteria</taxon>
        <taxon>Pseudomonadati</taxon>
        <taxon>Elusimicrobiota</taxon>
        <taxon>Elusimicrobia</taxon>
        <taxon>Elusimicrobiales</taxon>
        <taxon>Elusimicrobiaceae</taxon>
        <taxon>Candidatus Avelusimicrobium</taxon>
    </lineage>
</organism>
<dbReference type="Proteomes" id="UP000725649">
    <property type="component" value="Unassembled WGS sequence"/>
</dbReference>